<gene>
    <name evidence="2" type="ORF">Rcae01_00360</name>
</gene>
<organism evidence="2 3">
    <name type="scientific">Novipirellula caenicola</name>
    <dbReference type="NCBI Taxonomy" id="1536901"/>
    <lineage>
        <taxon>Bacteria</taxon>
        <taxon>Pseudomonadati</taxon>
        <taxon>Planctomycetota</taxon>
        <taxon>Planctomycetia</taxon>
        <taxon>Pirellulales</taxon>
        <taxon>Pirellulaceae</taxon>
        <taxon>Novipirellula</taxon>
    </lineage>
</organism>
<feature type="transmembrane region" description="Helical" evidence="1">
    <location>
        <begin position="12"/>
        <end position="36"/>
    </location>
</feature>
<name>A0ABP9VJQ8_9BACT</name>
<keyword evidence="3" id="KW-1185">Reference proteome</keyword>
<accession>A0ABP9VJQ8</accession>
<keyword evidence="1" id="KW-0812">Transmembrane</keyword>
<dbReference type="EMBL" id="BAABRO010000001">
    <property type="protein sequence ID" value="GAA5504921.1"/>
    <property type="molecule type" value="Genomic_DNA"/>
</dbReference>
<proteinExistence type="predicted"/>
<sequence length="426" mass="45188">MIGMMKYTRRLGVTLVEVIFSIGVILIGLLGLLSILPLAGHRSQDAISLNVGAAMGDSVANEVLARDWIKEANLVDLDTQAGIERSLSAGGGTTATLIPPFCIDPMLAASPPAAITNTSYDSDYFPFYIPNHDPLLDPSDATADDSPGFAGQPRMLRVRLSDFALTGTSTTLTVAQRLEAARTIVESIDDLQEIRPGDRSLPATVSGYQATNDATGSNFGKTLASGEFSWIITVDPFPGDENASMSVVILRNRERMSAFQVASADTPRDNALAERVALVTNPVGFRGGAGGSVTLISAGNTLSDLRSGDWIMLSRSTVPTTEFSRAESAVHRWYRVAAVTSDASILTPTDDDEITLSDGTIVTVPATGAGNRTSTTVWEKTVVLDGPDWQFSSVVPGDAATNSLTYATLMEDVVSVTERTISISEF</sequence>
<evidence type="ECO:0000313" key="3">
    <source>
        <dbReference type="Proteomes" id="UP001416858"/>
    </source>
</evidence>
<keyword evidence="1" id="KW-0472">Membrane</keyword>
<keyword evidence="1" id="KW-1133">Transmembrane helix</keyword>
<dbReference type="Proteomes" id="UP001416858">
    <property type="component" value="Unassembled WGS sequence"/>
</dbReference>
<comment type="caution">
    <text evidence="2">The sequence shown here is derived from an EMBL/GenBank/DDBJ whole genome shotgun (WGS) entry which is preliminary data.</text>
</comment>
<protein>
    <submittedName>
        <fullName evidence="2">Uncharacterized protein</fullName>
    </submittedName>
</protein>
<evidence type="ECO:0000256" key="1">
    <source>
        <dbReference type="SAM" id="Phobius"/>
    </source>
</evidence>
<evidence type="ECO:0000313" key="2">
    <source>
        <dbReference type="EMBL" id="GAA5504921.1"/>
    </source>
</evidence>
<reference evidence="2 3" key="1">
    <citation type="submission" date="2024-02" db="EMBL/GenBank/DDBJ databases">
        <title>Rhodopirellula caenicola NBRC 110016.</title>
        <authorList>
            <person name="Ichikawa N."/>
            <person name="Katano-Makiyama Y."/>
            <person name="Hidaka K."/>
        </authorList>
    </citation>
    <scope>NUCLEOTIDE SEQUENCE [LARGE SCALE GENOMIC DNA]</scope>
    <source>
        <strain evidence="2 3">NBRC 110016</strain>
    </source>
</reference>